<evidence type="ECO:0000313" key="2">
    <source>
        <dbReference type="EMBL" id="GFN86130.1"/>
    </source>
</evidence>
<reference evidence="2 3" key="1">
    <citation type="journal article" date="2021" name="Elife">
        <title>Chloroplast acquisition without the gene transfer in kleptoplastic sea slugs, Plakobranchus ocellatus.</title>
        <authorList>
            <person name="Maeda T."/>
            <person name="Takahashi S."/>
            <person name="Yoshida T."/>
            <person name="Shimamura S."/>
            <person name="Takaki Y."/>
            <person name="Nagai Y."/>
            <person name="Toyoda A."/>
            <person name="Suzuki Y."/>
            <person name="Arimoto A."/>
            <person name="Ishii H."/>
            <person name="Satoh N."/>
            <person name="Nishiyama T."/>
            <person name="Hasebe M."/>
            <person name="Maruyama T."/>
            <person name="Minagawa J."/>
            <person name="Obokata J."/>
            <person name="Shigenobu S."/>
        </authorList>
    </citation>
    <scope>NUCLEOTIDE SEQUENCE [LARGE SCALE GENOMIC DNA]</scope>
</reference>
<proteinExistence type="predicted"/>
<dbReference type="Proteomes" id="UP000735302">
    <property type="component" value="Unassembled WGS sequence"/>
</dbReference>
<accession>A0AAV3YS22</accession>
<dbReference type="EMBL" id="BLXT01001496">
    <property type="protein sequence ID" value="GFN86130.1"/>
    <property type="molecule type" value="Genomic_DNA"/>
</dbReference>
<organism evidence="2 3">
    <name type="scientific">Plakobranchus ocellatus</name>
    <dbReference type="NCBI Taxonomy" id="259542"/>
    <lineage>
        <taxon>Eukaryota</taxon>
        <taxon>Metazoa</taxon>
        <taxon>Spiralia</taxon>
        <taxon>Lophotrochozoa</taxon>
        <taxon>Mollusca</taxon>
        <taxon>Gastropoda</taxon>
        <taxon>Heterobranchia</taxon>
        <taxon>Euthyneura</taxon>
        <taxon>Panpulmonata</taxon>
        <taxon>Sacoglossa</taxon>
        <taxon>Placobranchoidea</taxon>
        <taxon>Plakobranchidae</taxon>
        <taxon>Plakobranchus</taxon>
    </lineage>
</organism>
<dbReference type="AlphaFoldDB" id="A0AAV3YS22"/>
<gene>
    <name evidence="2" type="ORF">PoB_001263600</name>
</gene>
<protein>
    <submittedName>
        <fullName evidence="2">Uncharacterized protein</fullName>
    </submittedName>
</protein>
<feature type="compositionally biased region" description="Polar residues" evidence="1">
    <location>
        <begin position="33"/>
        <end position="45"/>
    </location>
</feature>
<sequence length="89" mass="9912">MRTYPTVHYSELPRRRHKSIPLMPVGMVPGEPASNQPRGWDTQYSLPSLADAPTYHKNGGFSKTGNVLSMAQDPHWAPDLAKTNIPEIT</sequence>
<feature type="region of interest" description="Disordered" evidence="1">
    <location>
        <begin position="20"/>
        <end position="45"/>
    </location>
</feature>
<name>A0AAV3YS22_9GAST</name>
<keyword evidence="3" id="KW-1185">Reference proteome</keyword>
<evidence type="ECO:0000256" key="1">
    <source>
        <dbReference type="SAM" id="MobiDB-lite"/>
    </source>
</evidence>
<comment type="caution">
    <text evidence="2">The sequence shown here is derived from an EMBL/GenBank/DDBJ whole genome shotgun (WGS) entry which is preliminary data.</text>
</comment>
<evidence type="ECO:0000313" key="3">
    <source>
        <dbReference type="Proteomes" id="UP000735302"/>
    </source>
</evidence>